<proteinExistence type="predicted"/>
<sequence>PRERNYCGTERNNNLMQDQVQRPVLLEGAEVEAVDFLQIPRAVAGQ</sequence>
<name>A0ACB8W976_9TELE</name>
<reference evidence="1" key="1">
    <citation type="submission" date="2022-04" db="EMBL/GenBank/DDBJ databases">
        <title>Jade perch genome.</title>
        <authorList>
            <person name="Chao B."/>
        </authorList>
    </citation>
    <scope>NUCLEOTIDE SEQUENCE</scope>
    <source>
        <strain evidence="1">CB-2022</strain>
    </source>
</reference>
<feature type="non-terminal residue" evidence="1">
    <location>
        <position position="1"/>
    </location>
</feature>
<comment type="caution">
    <text evidence="1">The sequence shown here is derived from an EMBL/GenBank/DDBJ whole genome shotgun (WGS) entry which is preliminary data.</text>
</comment>
<organism evidence="1 2">
    <name type="scientific">Scortum barcoo</name>
    <name type="common">barcoo grunter</name>
    <dbReference type="NCBI Taxonomy" id="214431"/>
    <lineage>
        <taxon>Eukaryota</taxon>
        <taxon>Metazoa</taxon>
        <taxon>Chordata</taxon>
        <taxon>Craniata</taxon>
        <taxon>Vertebrata</taxon>
        <taxon>Euteleostomi</taxon>
        <taxon>Actinopterygii</taxon>
        <taxon>Neopterygii</taxon>
        <taxon>Teleostei</taxon>
        <taxon>Neoteleostei</taxon>
        <taxon>Acanthomorphata</taxon>
        <taxon>Eupercaria</taxon>
        <taxon>Centrarchiformes</taxon>
        <taxon>Terapontoidei</taxon>
        <taxon>Terapontidae</taxon>
        <taxon>Scortum</taxon>
    </lineage>
</organism>
<evidence type="ECO:0000313" key="1">
    <source>
        <dbReference type="EMBL" id="KAI3364451.1"/>
    </source>
</evidence>
<dbReference type="EMBL" id="CM041543">
    <property type="protein sequence ID" value="KAI3364451.1"/>
    <property type="molecule type" value="Genomic_DNA"/>
</dbReference>
<dbReference type="Proteomes" id="UP000831701">
    <property type="component" value="Chromosome 13"/>
</dbReference>
<keyword evidence="2" id="KW-1185">Reference proteome</keyword>
<protein>
    <submittedName>
        <fullName evidence="1">Uncharacterized protein</fullName>
    </submittedName>
</protein>
<gene>
    <name evidence="1" type="ORF">L3Q82_011243</name>
</gene>
<accession>A0ACB8W976</accession>
<evidence type="ECO:0000313" key="2">
    <source>
        <dbReference type="Proteomes" id="UP000831701"/>
    </source>
</evidence>